<reference evidence="4" key="1">
    <citation type="thesis" date="2020" institute="ProQuest LLC" country="789 East Eisenhower Parkway, Ann Arbor, MI, USA">
        <title>Comparative Genomics and Chromosome Evolution.</title>
        <authorList>
            <person name="Mudd A.B."/>
        </authorList>
    </citation>
    <scope>NUCLEOTIDE SEQUENCE</scope>
    <source>
        <strain evidence="4">Female2</strain>
        <tissue evidence="4">Blood</tissue>
    </source>
</reference>
<sequence>MDLGEELKEKQYKYIPANAIESHLKKMEEDSVALEEFFQSNSSLYRKRMRELQNDTCCLLEKEEEVLLEKSKLTKETSITNAEARTMDLSALYSSIEDLLEKLDGRQKNLQEKEQLTEFSKQLYAIAGYEEVYHTNVSPLQLRKWKGRRHFVKPVSESLMFDPLTAHPNLVLSRDQKQVRFESYPVRKYSKDCFQPGLYVLGSPGFQSGRHYWEVDVGNKSSWVVGVVRESVERKSEQHLGPINGYWVIRKQKDNVYFGLGPSPTSLKLPVWPIRIGVCLDLFSGCVSFYDADTANMIFELADCSVGEKMFPFFCPGIPTREEDWGPLILCT</sequence>
<dbReference type="Pfam" id="PF13765">
    <property type="entry name" value="PRY"/>
    <property type="match status" value="1"/>
</dbReference>
<evidence type="ECO:0000313" key="5">
    <source>
        <dbReference type="Proteomes" id="UP000812440"/>
    </source>
</evidence>
<dbReference type="InterPro" id="IPR013320">
    <property type="entry name" value="ConA-like_dom_sf"/>
</dbReference>
<dbReference type="PROSITE" id="PS50188">
    <property type="entry name" value="B302_SPRY"/>
    <property type="match status" value="1"/>
</dbReference>
<dbReference type="SMART" id="SM00589">
    <property type="entry name" value="PRY"/>
    <property type="match status" value="1"/>
</dbReference>
<comment type="caution">
    <text evidence="4">The sequence shown here is derived from an EMBL/GenBank/DDBJ whole genome shotgun (WGS) entry which is preliminary data.</text>
</comment>
<dbReference type="Pfam" id="PF00622">
    <property type="entry name" value="SPRY"/>
    <property type="match status" value="1"/>
</dbReference>
<dbReference type="InterPro" id="IPR003877">
    <property type="entry name" value="SPRY_dom"/>
</dbReference>
<dbReference type="CDD" id="cd13733">
    <property type="entry name" value="SPRY_PRY_C-I_1"/>
    <property type="match status" value="1"/>
</dbReference>
<dbReference type="PANTHER" id="PTHR24103">
    <property type="entry name" value="E3 UBIQUITIN-PROTEIN LIGASE TRIM"/>
    <property type="match status" value="1"/>
</dbReference>
<name>A0A8T2JNG7_9PIPI</name>
<dbReference type="OrthoDB" id="128536at2759"/>
<dbReference type="InterPro" id="IPR001870">
    <property type="entry name" value="B30.2/SPRY"/>
</dbReference>
<dbReference type="Gene3D" id="2.60.120.920">
    <property type="match status" value="1"/>
</dbReference>
<evidence type="ECO:0000256" key="2">
    <source>
        <dbReference type="ARBA" id="ARBA00053889"/>
    </source>
</evidence>
<accession>A0A8T2JNG7</accession>
<evidence type="ECO:0000259" key="3">
    <source>
        <dbReference type="PROSITE" id="PS50188"/>
    </source>
</evidence>
<evidence type="ECO:0000313" key="4">
    <source>
        <dbReference type="EMBL" id="KAG8446749.1"/>
    </source>
</evidence>
<dbReference type="InterPro" id="IPR006574">
    <property type="entry name" value="PRY"/>
</dbReference>
<dbReference type="EMBL" id="JAACNH010000003">
    <property type="protein sequence ID" value="KAG8446749.1"/>
    <property type="molecule type" value="Genomic_DNA"/>
</dbReference>
<organism evidence="4 5">
    <name type="scientific">Hymenochirus boettgeri</name>
    <name type="common">Congo dwarf clawed frog</name>
    <dbReference type="NCBI Taxonomy" id="247094"/>
    <lineage>
        <taxon>Eukaryota</taxon>
        <taxon>Metazoa</taxon>
        <taxon>Chordata</taxon>
        <taxon>Craniata</taxon>
        <taxon>Vertebrata</taxon>
        <taxon>Euteleostomi</taxon>
        <taxon>Amphibia</taxon>
        <taxon>Batrachia</taxon>
        <taxon>Anura</taxon>
        <taxon>Pipoidea</taxon>
        <taxon>Pipidae</taxon>
        <taxon>Pipinae</taxon>
        <taxon>Hymenochirus</taxon>
    </lineage>
</organism>
<feature type="domain" description="B30.2/SPRY" evidence="3">
    <location>
        <begin position="138"/>
        <end position="332"/>
    </location>
</feature>
<keyword evidence="1" id="KW-0175">Coiled coil</keyword>
<dbReference type="SMART" id="SM00449">
    <property type="entry name" value="SPRY"/>
    <property type="match status" value="1"/>
</dbReference>
<dbReference type="InterPro" id="IPR050143">
    <property type="entry name" value="TRIM/RBCC"/>
</dbReference>
<dbReference type="FunFam" id="2.60.120.920:FF:000004">
    <property type="entry name" value="Butyrophilin subfamily 1 member A1"/>
    <property type="match status" value="1"/>
</dbReference>
<dbReference type="Proteomes" id="UP000812440">
    <property type="component" value="Chromosome 8_10"/>
</dbReference>
<evidence type="ECO:0000256" key="1">
    <source>
        <dbReference type="ARBA" id="ARBA00023054"/>
    </source>
</evidence>
<dbReference type="PRINTS" id="PR01407">
    <property type="entry name" value="BUTYPHLNCDUF"/>
</dbReference>
<dbReference type="AlphaFoldDB" id="A0A8T2JNG7"/>
<proteinExistence type="predicted"/>
<dbReference type="SUPFAM" id="SSF49899">
    <property type="entry name" value="Concanavalin A-like lectins/glucanases"/>
    <property type="match status" value="1"/>
</dbReference>
<gene>
    <name evidence="4" type="ORF">GDO86_014275</name>
</gene>
<keyword evidence="5" id="KW-1185">Reference proteome</keyword>
<comment type="function">
    <text evidence="2">Transcription factor that determines dorsal-ventral body axis.</text>
</comment>
<protein>
    <recommendedName>
        <fullName evidence="3">B30.2/SPRY domain-containing protein</fullName>
    </recommendedName>
</protein>
<dbReference type="InterPro" id="IPR003879">
    <property type="entry name" value="Butyrophylin_SPRY"/>
</dbReference>
<dbReference type="InterPro" id="IPR043136">
    <property type="entry name" value="B30.2/SPRY_sf"/>
</dbReference>